<reference evidence="3" key="2">
    <citation type="submission" date="2020-11" db="EMBL/GenBank/DDBJ databases">
        <authorList>
            <person name="McCartney M.A."/>
            <person name="Auch B."/>
            <person name="Kono T."/>
            <person name="Mallez S."/>
            <person name="Becker A."/>
            <person name="Gohl D.M."/>
            <person name="Silverstein K.A.T."/>
            <person name="Koren S."/>
            <person name="Bechman K.B."/>
            <person name="Herman A."/>
            <person name="Abrahante J.E."/>
            <person name="Garbe J."/>
        </authorList>
    </citation>
    <scope>NUCLEOTIDE SEQUENCE</scope>
    <source>
        <strain evidence="3">Duluth1</strain>
        <tissue evidence="3">Whole animal</tissue>
    </source>
</reference>
<name>A0A9D4RXU5_DREPO</name>
<protein>
    <recommendedName>
        <fullName evidence="2">Alpha/beta hydrolase fold-3 domain-containing protein</fullName>
    </recommendedName>
</protein>
<dbReference type="Proteomes" id="UP000828390">
    <property type="component" value="Unassembled WGS sequence"/>
</dbReference>
<gene>
    <name evidence="3" type="ORF">DPMN_006844</name>
</gene>
<organism evidence="3 4">
    <name type="scientific">Dreissena polymorpha</name>
    <name type="common">Zebra mussel</name>
    <name type="synonym">Mytilus polymorpha</name>
    <dbReference type="NCBI Taxonomy" id="45954"/>
    <lineage>
        <taxon>Eukaryota</taxon>
        <taxon>Metazoa</taxon>
        <taxon>Spiralia</taxon>
        <taxon>Lophotrochozoa</taxon>
        <taxon>Mollusca</taxon>
        <taxon>Bivalvia</taxon>
        <taxon>Autobranchia</taxon>
        <taxon>Heteroconchia</taxon>
        <taxon>Euheterodonta</taxon>
        <taxon>Imparidentia</taxon>
        <taxon>Neoheterodontei</taxon>
        <taxon>Myida</taxon>
        <taxon>Dreissenoidea</taxon>
        <taxon>Dreissenidae</taxon>
        <taxon>Dreissena</taxon>
    </lineage>
</organism>
<comment type="caution">
    <text evidence="3">The sequence shown here is derived from an EMBL/GenBank/DDBJ whole genome shotgun (WGS) entry which is preliminary data.</text>
</comment>
<dbReference type="GO" id="GO:0016787">
    <property type="term" value="F:hydrolase activity"/>
    <property type="evidence" value="ECO:0007669"/>
    <property type="project" value="UniProtKB-KW"/>
</dbReference>
<evidence type="ECO:0000313" key="4">
    <source>
        <dbReference type="Proteomes" id="UP000828390"/>
    </source>
</evidence>
<evidence type="ECO:0000313" key="3">
    <source>
        <dbReference type="EMBL" id="KAH3882898.1"/>
    </source>
</evidence>
<dbReference type="PANTHER" id="PTHR48081:SF8">
    <property type="entry name" value="ALPHA_BETA HYDROLASE FOLD-3 DOMAIN-CONTAINING PROTEIN-RELATED"/>
    <property type="match status" value="1"/>
</dbReference>
<evidence type="ECO:0000259" key="2">
    <source>
        <dbReference type="Pfam" id="PF07859"/>
    </source>
</evidence>
<dbReference type="SUPFAM" id="SSF53474">
    <property type="entry name" value="alpha/beta-Hydrolases"/>
    <property type="match status" value="1"/>
</dbReference>
<dbReference type="Pfam" id="PF07859">
    <property type="entry name" value="Abhydrolase_3"/>
    <property type="match status" value="2"/>
</dbReference>
<accession>A0A9D4RXU5</accession>
<keyword evidence="1" id="KW-0378">Hydrolase</keyword>
<proteinExistence type="predicted"/>
<dbReference type="Gene3D" id="3.40.50.1820">
    <property type="entry name" value="alpha/beta hydrolase"/>
    <property type="match status" value="1"/>
</dbReference>
<feature type="domain" description="Alpha/beta hydrolase fold-3" evidence="2">
    <location>
        <begin position="27"/>
        <end position="216"/>
    </location>
</feature>
<keyword evidence="4" id="KW-1185">Reference proteome</keyword>
<sequence>MFTSKSRVPVRMYEPLTTIEAGARPVLVYLHGGGFSLLSIDAYDSFTRKVARDSGLVVVSVDYRLSPQHPYPAATDDCLEVVQYLHAEASRLRIDPRRIAIGGDSAGGNLAASVSLKARELIKAQLLLVPALQLFTFNTTSVIENKPYFAKTFNGLFQVIFWANYLGLGAEYAPDIIANNHTSPELKRSKFANYVDQTVWMKSYDNRGSQKKDLSQKLNFGRSDITREFIDKMTDPYVSPLMADPEMLVGLPRAYIMTAGYDIIRDDGIMYATRLRQAGVPTHLINYKTSFHTALTFSEGPLSLNIARQTVSDIVSFLHDHV</sequence>
<dbReference type="AlphaFoldDB" id="A0A9D4RXU5"/>
<dbReference type="InterPro" id="IPR013094">
    <property type="entry name" value="AB_hydrolase_3"/>
</dbReference>
<evidence type="ECO:0000256" key="1">
    <source>
        <dbReference type="ARBA" id="ARBA00022801"/>
    </source>
</evidence>
<dbReference type="InterPro" id="IPR029058">
    <property type="entry name" value="AB_hydrolase_fold"/>
</dbReference>
<feature type="domain" description="Alpha/beta hydrolase fold-3" evidence="2">
    <location>
        <begin position="231"/>
        <end position="294"/>
    </location>
</feature>
<dbReference type="PANTHER" id="PTHR48081">
    <property type="entry name" value="AB HYDROLASE SUPERFAMILY PROTEIN C4A8.06C"/>
    <property type="match status" value="1"/>
</dbReference>
<dbReference type="EMBL" id="JAIWYP010000001">
    <property type="protein sequence ID" value="KAH3882898.1"/>
    <property type="molecule type" value="Genomic_DNA"/>
</dbReference>
<dbReference type="InterPro" id="IPR050300">
    <property type="entry name" value="GDXG_lipolytic_enzyme"/>
</dbReference>
<reference evidence="3" key="1">
    <citation type="journal article" date="2019" name="bioRxiv">
        <title>The Genome of the Zebra Mussel, Dreissena polymorpha: A Resource for Invasive Species Research.</title>
        <authorList>
            <person name="McCartney M.A."/>
            <person name="Auch B."/>
            <person name="Kono T."/>
            <person name="Mallez S."/>
            <person name="Zhang Y."/>
            <person name="Obille A."/>
            <person name="Becker A."/>
            <person name="Abrahante J.E."/>
            <person name="Garbe J."/>
            <person name="Badalamenti J.P."/>
            <person name="Herman A."/>
            <person name="Mangelson H."/>
            <person name="Liachko I."/>
            <person name="Sullivan S."/>
            <person name="Sone E.D."/>
            <person name="Koren S."/>
            <person name="Silverstein K.A.T."/>
            <person name="Beckman K.B."/>
            <person name="Gohl D.M."/>
        </authorList>
    </citation>
    <scope>NUCLEOTIDE SEQUENCE</scope>
    <source>
        <strain evidence="3">Duluth1</strain>
        <tissue evidence="3">Whole animal</tissue>
    </source>
</reference>